<dbReference type="RefSeq" id="WP_160300099.1">
    <property type="nucleotide sequence ID" value="NZ_FQVC01000007.1"/>
</dbReference>
<reference evidence="1 2" key="1">
    <citation type="submission" date="2016-11" db="EMBL/GenBank/DDBJ databases">
        <authorList>
            <person name="Jaros S."/>
            <person name="Januszkiewicz K."/>
            <person name="Wedrychowicz H."/>
        </authorList>
    </citation>
    <scope>NUCLEOTIDE SEQUENCE [LARGE SCALE GENOMIC DNA]</scope>
    <source>
        <strain evidence="1 2">DSM 17137</strain>
    </source>
</reference>
<evidence type="ECO:0000313" key="1">
    <source>
        <dbReference type="EMBL" id="SHF38052.1"/>
    </source>
</evidence>
<protein>
    <submittedName>
        <fullName evidence="1">Uncharacterized protein</fullName>
    </submittedName>
</protein>
<accession>A0A1M5B788</accession>
<dbReference type="Proteomes" id="UP000184533">
    <property type="component" value="Unassembled WGS sequence"/>
</dbReference>
<gene>
    <name evidence="1" type="ORF">SAMN02745223_02445</name>
</gene>
<dbReference type="AlphaFoldDB" id="A0A1M5B788"/>
<organism evidence="1 2">
    <name type="scientific">Devosia limi DSM 17137</name>
    <dbReference type="NCBI Taxonomy" id="1121477"/>
    <lineage>
        <taxon>Bacteria</taxon>
        <taxon>Pseudomonadati</taxon>
        <taxon>Pseudomonadota</taxon>
        <taxon>Alphaproteobacteria</taxon>
        <taxon>Hyphomicrobiales</taxon>
        <taxon>Devosiaceae</taxon>
        <taxon>Devosia</taxon>
    </lineage>
</organism>
<proteinExistence type="predicted"/>
<name>A0A1M5B788_9HYPH</name>
<evidence type="ECO:0000313" key="2">
    <source>
        <dbReference type="Proteomes" id="UP000184533"/>
    </source>
</evidence>
<dbReference type="EMBL" id="FQVC01000007">
    <property type="protein sequence ID" value="SHF38052.1"/>
    <property type="molecule type" value="Genomic_DNA"/>
</dbReference>
<sequence length="57" mass="5858">MSTLRNNRLFASLGTIVDVFGSAAAAASAVEAGRAPKAKHLKTLGIDADAFRSIGKL</sequence>